<dbReference type="EC" id="3.1.3.-" evidence="1"/>
<comment type="caution">
    <text evidence="5">The sequence shown here is derived from an EMBL/GenBank/DDBJ whole genome shotgun (WGS) entry which is preliminary data.</text>
</comment>
<dbReference type="GO" id="GO:0046872">
    <property type="term" value="F:metal ion binding"/>
    <property type="evidence" value="ECO:0007669"/>
    <property type="project" value="UniProtKB-KW"/>
</dbReference>
<dbReference type="InterPro" id="IPR006357">
    <property type="entry name" value="HAD-SF_hydro_IIA"/>
</dbReference>
<dbReference type="InterPro" id="IPR023214">
    <property type="entry name" value="HAD_sf"/>
</dbReference>
<feature type="active site" description="Proton donor" evidence="2">
    <location>
        <position position="9"/>
    </location>
</feature>
<keyword evidence="1 4" id="KW-0479">Metal-binding</keyword>
<proteinExistence type="inferred from homology"/>
<comment type="cofactor">
    <cofactor evidence="4">
        <name>Mg(2+)</name>
        <dbReference type="ChEBI" id="CHEBI:18420"/>
    </cofactor>
    <text evidence="4">Divalent metal ions. Mg(2+) is the most effective.</text>
</comment>
<dbReference type="Gene3D" id="3.40.50.1000">
    <property type="entry name" value="HAD superfamily/HAD-like"/>
    <property type="match status" value="2"/>
</dbReference>
<feature type="binding site" evidence="4">
    <location>
        <position position="9"/>
    </location>
    <ligand>
        <name>Mg(2+)</name>
        <dbReference type="ChEBI" id="CHEBI:18420"/>
    </ligand>
</feature>
<dbReference type="Proteomes" id="UP000241639">
    <property type="component" value="Unassembled WGS sequence"/>
</dbReference>
<evidence type="ECO:0000256" key="4">
    <source>
        <dbReference type="PIRSR" id="PIRSR000915-3"/>
    </source>
</evidence>
<evidence type="ECO:0000313" key="5">
    <source>
        <dbReference type="EMBL" id="PTM59291.1"/>
    </source>
</evidence>
<evidence type="ECO:0000313" key="6">
    <source>
        <dbReference type="Proteomes" id="UP000241639"/>
    </source>
</evidence>
<gene>
    <name evidence="5" type="ORF">C8J48_1899</name>
</gene>
<dbReference type="PANTHER" id="PTHR19288:SF46">
    <property type="entry name" value="HALOACID DEHALOGENASE-LIKE HYDROLASE DOMAIN-CONTAINING PROTEIN 2"/>
    <property type="match status" value="1"/>
</dbReference>
<dbReference type="Pfam" id="PF13242">
    <property type="entry name" value="Hydrolase_like"/>
    <property type="match status" value="1"/>
</dbReference>
<dbReference type="PIRSF" id="PIRSF000915">
    <property type="entry name" value="PGP-type_phosphatase"/>
    <property type="match status" value="1"/>
</dbReference>
<sequence length="256" mass="28412">MKGFIFDLDGTIYLGERAIPGAAEAVNTLLRRGDRVVFLSNKPIATRRSYVQKLNQLGIPAEESNVIHASMVTARLLKERLKPHEQVLVIGERPIREELREHGVKLTYWPDQARYVLLSWDRDLTYEKLNRAYQAWRHGAELIASNPDRTCPVEGGELPDTAALIGAMEALTGERIRLVAGKPSLFMAQAALEVLKLSAADCWMVGDRLETDIRMAVEAGMRAALVLTGVSTRSMVEGCSHPPDRILDSVAQVVEL</sequence>
<comment type="similarity">
    <text evidence="1">Belongs to the HAD-like hydrolase superfamily. NagD family.</text>
</comment>
<dbReference type="RefSeq" id="WP_107726168.1">
    <property type="nucleotide sequence ID" value="NZ_PZZP01000001.1"/>
</dbReference>
<organism evidence="5 6">
    <name type="scientific">Desmospora activa DSM 45169</name>
    <dbReference type="NCBI Taxonomy" id="1121389"/>
    <lineage>
        <taxon>Bacteria</taxon>
        <taxon>Bacillati</taxon>
        <taxon>Bacillota</taxon>
        <taxon>Bacilli</taxon>
        <taxon>Bacillales</taxon>
        <taxon>Thermoactinomycetaceae</taxon>
        <taxon>Desmospora</taxon>
    </lineage>
</organism>
<dbReference type="Pfam" id="PF13344">
    <property type="entry name" value="Hydrolase_6"/>
    <property type="match status" value="1"/>
</dbReference>
<accession>A0A2T4ZBK8</accession>
<feature type="binding site" evidence="3">
    <location>
        <position position="182"/>
    </location>
    <ligand>
        <name>substrate</name>
    </ligand>
</feature>
<feature type="active site" description="Nucleophile" evidence="2">
    <location>
        <position position="7"/>
    </location>
</feature>
<evidence type="ECO:0000256" key="2">
    <source>
        <dbReference type="PIRSR" id="PIRSR000915-1"/>
    </source>
</evidence>
<keyword evidence="1 4" id="KW-0460">Magnesium</keyword>
<evidence type="ECO:0000256" key="1">
    <source>
        <dbReference type="PIRNR" id="PIRNR000915"/>
    </source>
</evidence>
<dbReference type="GO" id="GO:0016791">
    <property type="term" value="F:phosphatase activity"/>
    <property type="evidence" value="ECO:0007669"/>
    <property type="project" value="TreeGrafter"/>
</dbReference>
<evidence type="ECO:0000256" key="3">
    <source>
        <dbReference type="PIRSR" id="PIRSR000915-2"/>
    </source>
</evidence>
<dbReference type="InterPro" id="IPR036412">
    <property type="entry name" value="HAD-like_sf"/>
</dbReference>
<dbReference type="PANTHER" id="PTHR19288">
    <property type="entry name" value="4-NITROPHENYLPHOSPHATASE-RELATED"/>
    <property type="match status" value="1"/>
</dbReference>
<feature type="binding site" evidence="4">
    <location>
        <position position="207"/>
    </location>
    <ligand>
        <name>Mg(2+)</name>
        <dbReference type="ChEBI" id="CHEBI:18420"/>
    </ligand>
</feature>
<dbReference type="EMBL" id="PZZP01000001">
    <property type="protein sequence ID" value="PTM59291.1"/>
    <property type="molecule type" value="Genomic_DNA"/>
</dbReference>
<comment type="function">
    <text evidence="1">Catalyzes the dephosphorylation of 2-6 carbon acid sugars in vitro.</text>
</comment>
<dbReference type="OrthoDB" id="9810449at2"/>
<keyword evidence="6" id="KW-1185">Reference proteome</keyword>
<feature type="binding site" evidence="4">
    <location>
        <position position="7"/>
    </location>
    <ligand>
        <name>Mg(2+)</name>
        <dbReference type="ChEBI" id="CHEBI:18420"/>
    </ligand>
</feature>
<dbReference type="SUPFAM" id="SSF56784">
    <property type="entry name" value="HAD-like"/>
    <property type="match status" value="1"/>
</dbReference>
<protein>
    <recommendedName>
        <fullName evidence="1">Acid sugar phosphatase</fullName>
        <ecNumber evidence="1">3.1.3.-</ecNumber>
    </recommendedName>
</protein>
<dbReference type="AlphaFoldDB" id="A0A2T4ZBK8"/>
<dbReference type="GO" id="GO:0005737">
    <property type="term" value="C:cytoplasm"/>
    <property type="evidence" value="ECO:0007669"/>
    <property type="project" value="TreeGrafter"/>
</dbReference>
<reference evidence="5 6" key="1">
    <citation type="submission" date="2018-04" db="EMBL/GenBank/DDBJ databases">
        <title>Genomic Encyclopedia of Archaeal and Bacterial Type Strains, Phase II (KMG-II): from individual species to whole genera.</title>
        <authorList>
            <person name="Goeker M."/>
        </authorList>
    </citation>
    <scope>NUCLEOTIDE SEQUENCE [LARGE SCALE GENOMIC DNA]</scope>
    <source>
        <strain evidence="5 6">DSM 45169</strain>
    </source>
</reference>
<name>A0A2T4ZBK8_9BACL</name>
<dbReference type="NCBIfam" id="TIGR01460">
    <property type="entry name" value="HAD-SF-IIA"/>
    <property type="match status" value="1"/>
</dbReference>